<organism evidence="7 8">
    <name type="scientific">Shimia haliotis</name>
    <dbReference type="NCBI Taxonomy" id="1280847"/>
    <lineage>
        <taxon>Bacteria</taxon>
        <taxon>Pseudomonadati</taxon>
        <taxon>Pseudomonadota</taxon>
        <taxon>Alphaproteobacteria</taxon>
        <taxon>Rhodobacterales</taxon>
        <taxon>Roseobacteraceae</taxon>
    </lineage>
</organism>
<keyword evidence="8" id="KW-1185">Reference proteome</keyword>
<dbReference type="InterPro" id="IPR009915">
    <property type="entry name" value="NnrU_dom"/>
</dbReference>
<evidence type="ECO:0000256" key="1">
    <source>
        <dbReference type="ARBA" id="ARBA00004141"/>
    </source>
</evidence>
<evidence type="ECO:0000256" key="2">
    <source>
        <dbReference type="ARBA" id="ARBA00022692"/>
    </source>
</evidence>
<feature type="transmembrane region" description="Helical" evidence="5">
    <location>
        <begin position="95"/>
        <end position="113"/>
    </location>
</feature>
<gene>
    <name evidence="7" type="ORF">SAMN04488036_102437</name>
</gene>
<dbReference type="OrthoDB" id="5293641at2"/>
<keyword evidence="2 5" id="KW-0812">Transmembrane</keyword>
<proteinExistence type="predicted"/>
<evidence type="ECO:0000259" key="6">
    <source>
        <dbReference type="Pfam" id="PF07298"/>
    </source>
</evidence>
<keyword evidence="3 5" id="KW-1133">Transmembrane helix</keyword>
<feature type="domain" description="NnrU" evidence="6">
    <location>
        <begin position="3"/>
        <end position="177"/>
    </location>
</feature>
<dbReference type="GO" id="GO:0016020">
    <property type="term" value="C:membrane"/>
    <property type="evidence" value="ECO:0007669"/>
    <property type="project" value="UniProtKB-SubCell"/>
</dbReference>
<protein>
    <submittedName>
        <fullName evidence="7">Uncharacterized membrane protein</fullName>
    </submittedName>
</protein>
<keyword evidence="4 5" id="KW-0472">Membrane</keyword>
<evidence type="ECO:0000313" key="8">
    <source>
        <dbReference type="Proteomes" id="UP000198851"/>
    </source>
</evidence>
<evidence type="ECO:0000256" key="4">
    <source>
        <dbReference type="ARBA" id="ARBA00023136"/>
    </source>
</evidence>
<evidence type="ECO:0000256" key="5">
    <source>
        <dbReference type="SAM" id="Phobius"/>
    </source>
</evidence>
<dbReference type="STRING" id="1280847.SAMN04488036_102437"/>
<comment type="subcellular location">
    <subcellularLocation>
        <location evidence="1">Membrane</location>
        <topology evidence="1">Multi-pass membrane protein</topology>
    </subcellularLocation>
</comment>
<name>A0A1I4CS16_9RHOB</name>
<dbReference type="Pfam" id="PF07298">
    <property type="entry name" value="NnrU"/>
    <property type="match status" value="1"/>
</dbReference>
<dbReference type="RefSeq" id="WP_093322372.1">
    <property type="nucleotide sequence ID" value="NZ_FOSZ01000002.1"/>
</dbReference>
<evidence type="ECO:0000313" key="7">
    <source>
        <dbReference type="EMBL" id="SFK83420.1"/>
    </source>
</evidence>
<sequence length="183" mass="19683">MTLLVLGVLLWAGAHFFKRAMPGVREPMGDKGKGIVALLLLLSIVLMTLGYRSAEVTDTLWSTPSFAKHINNLAVLIAIFMMSPAPRKGKLLNGVRHPMLIGFALWAGAHLWVNPDMPSVVLFGGLLVWSLLEIVIINRAEGPWEPTEHGSIAKDGMFLVASIILVGVIGFIHGLVGPSPFGA</sequence>
<dbReference type="AlphaFoldDB" id="A0A1I4CS16"/>
<feature type="transmembrane region" description="Helical" evidence="5">
    <location>
        <begin position="157"/>
        <end position="176"/>
    </location>
</feature>
<evidence type="ECO:0000256" key="3">
    <source>
        <dbReference type="ARBA" id="ARBA00022989"/>
    </source>
</evidence>
<accession>A0A1I4CS16</accession>
<dbReference type="Proteomes" id="UP000198851">
    <property type="component" value="Unassembled WGS sequence"/>
</dbReference>
<feature type="transmembrane region" description="Helical" evidence="5">
    <location>
        <begin position="120"/>
        <end position="137"/>
    </location>
</feature>
<dbReference type="EMBL" id="FOSZ01000002">
    <property type="protein sequence ID" value="SFK83420.1"/>
    <property type="molecule type" value="Genomic_DNA"/>
</dbReference>
<reference evidence="8" key="1">
    <citation type="submission" date="2016-10" db="EMBL/GenBank/DDBJ databases">
        <authorList>
            <person name="Varghese N."/>
            <person name="Submissions S."/>
        </authorList>
    </citation>
    <scope>NUCLEOTIDE SEQUENCE [LARGE SCALE GENOMIC DNA]</scope>
    <source>
        <strain evidence="8">DSM 28453</strain>
    </source>
</reference>
<feature type="transmembrane region" description="Helical" evidence="5">
    <location>
        <begin position="66"/>
        <end position="83"/>
    </location>
</feature>
<feature type="transmembrane region" description="Helical" evidence="5">
    <location>
        <begin position="35"/>
        <end position="54"/>
    </location>
</feature>